<organism evidence="1 2">
    <name type="scientific">Thiocapsa rosea</name>
    <dbReference type="NCBI Taxonomy" id="69360"/>
    <lineage>
        <taxon>Bacteria</taxon>
        <taxon>Pseudomonadati</taxon>
        <taxon>Pseudomonadota</taxon>
        <taxon>Gammaproteobacteria</taxon>
        <taxon>Chromatiales</taxon>
        <taxon>Chromatiaceae</taxon>
        <taxon>Thiocapsa</taxon>
    </lineage>
</organism>
<evidence type="ECO:0000313" key="1">
    <source>
        <dbReference type="EMBL" id="RKT45025.1"/>
    </source>
</evidence>
<evidence type="ECO:0000313" key="2">
    <source>
        <dbReference type="Proteomes" id="UP000274556"/>
    </source>
</evidence>
<sequence length="106" mass="11902">MLTVVETPSFTRLWPDYWTEDERGEFCAWIAGNPLAGDVVPSTGGVRKVRWSRSGGGKQGGVRVIYYNRLADGRIWLLLIYAKSARENLPAHVLNAAREMLDHAKD</sequence>
<dbReference type="Proteomes" id="UP000274556">
    <property type="component" value="Unassembled WGS sequence"/>
</dbReference>
<accession>A0A495V949</accession>
<proteinExistence type="predicted"/>
<gene>
    <name evidence="1" type="ORF">BDD21_2439</name>
</gene>
<dbReference type="AlphaFoldDB" id="A0A495V949"/>
<comment type="caution">
    <text evidence="1">The sequence shown here is derived from an EMBL/GenBank/DDBJ whole genome shotgun (WGS) entry which is preliminary data.</text>
</comment>
<dbReference type="InterPro" id="IPR009387">
    <property type="entry name" value="HigB-2"/>
</dbReference>
<dbReference type="PIRSF" id="PIRSF039032">
    <property type="entry name" value="HigB-2"/>
    <property type="match status" value="1"/>
</dbReference>
<dbReference type="RefSeq" id="WP_120797376.1">
    <property type="nucleotide sequence ID" value="NZ_RBXL01000001.1"/>
</dbReference>
<name>A0A495V949_9GAMM</name>
<protein>
    <submittedName>
        <fullName evidence="1">Uncharacterized protein</fullName>
    </submittedName>
</protein>
<dbReference type="EMBL" id="RBXL01000001">
    <property type="protein sequence ID" value="RKT45025.1"/>
    <property type="molecule type" value="Genomic_DNA"/>
</dbReference>
<reference evidence="1 2" key="1">
    <citation type="submission" date="2018-10" db="EMBL/GenBank/DDBJ databases">
        <title>Genomic Encyclopedia of Archaeal and Bacterial Type Strains, Phase II (KMG-II): from individual species to whole genera.</title>
        <authorList>
            <person name="Goeker M."/>
        </authorList>
    </citation>
    <scope>NUCLEOTIDE SEQUENCE [LARGE SCALE GENOMIC DNA]</scope>
    <source>
        <strain evidence="1 2">DSM 235</strain>
    </source>
</reference>
<keyword evidence="2" id="KW-1185">Reference proteome</keyword>
<dbReference type="OrthoDB" id="197283at2"/>